<organism evidence="13 14">
    <name type="scientific">Calidris pygmaea</name>
    <name type="common">Spoon-billed sandpiper</name>
    <dbReference type="NCBI Taxonomy" id="425635"/>
    <lineage>
        <taxon>Eukaryota</taxon>
        <taxon>Metazoa</taxon>
        <taxon>Chordata</taxon>
        <taxon>Craniata</taxon>
        <taxon>Vertebrata</taxon>
        <taxon>Euteleostomi</taxon>
        <taxon>Archelosauria</taxon>
        <taxon>Archosauria</taxon>
        <taxon>Dinosauria</taxon>
        <taxon>Saurischia</taxon>
        <taxon>Theropoda</taxon>
        <taxon>Coelurosauria</taxon>
        <taxon>Aves</taxon>
        <taxon>Neognathae</taxon>
        <taxon>Neoaves</taxon>
        <taxon>Charadriiformes</taxon>
        <taxon>Scolopacidae</taxon>
        <taxon>Calidris</taxon>
    </lineage>
</organism>
<evidence type="ECO:0000256" key="7">
    <source>
        <dbReference type="ARBA" id="ARBA00023136"/>
    </source>
</evidence>
<reference evidence="13" key="2">
    <citation type="submission" date="2025-09" db="UniProtKB">
        <authorList>
            <consortium name="Ensembl"/>
        </authorList>
    </citation>
    <scope>IDENTIFICATION</scope>
</reference>
<dbReference type="InterPro" id="IPR024603">
    <property type="entry name" value="COG_complex_COG2_C"/>
</dbReference>
<dbReference type="GO" id="GO:0017119">
    <property type="term" value="C:Golgi transport complex"/>
    <property type="evidence" value="ECO:0007669"/>
    <property type="project" value="TreeGrafter"/>
</dbReference>
<dbReference type="PANTHER" id="PTHR12961:SF0">
    <property type="entry name" value="CONSERVED OLIGOMERIC GOLGI COMPLEX SUBUNIT 2"/>
    <property type="match status" value="1"/>
</dbReference>
<evidence type="ECO:0000256" key="10">
    <source>
        <dbReference type="SAM" id="MobiDB-lite"/>
    </source>
</evidence>
<dbReference type="GO" id="GO:0007030">
    <property type="term" value="P:Golgi organization"/>
    <property type="evidence" value="ECO:0007669"/>
    <property type="project" value="InterPro"/>
</dbReference>
<reference evidence="13" key="1">
    <citation type="submission" date="2025-08" db="UniProtKB">
        <authorList>
            <consortium name="Ensembl"/>
        </authorList>
    </citation>
    <scope>IDENTIFICATION</scope>
</reference>
<feature type="compositionally biased region" description="Basic and acidic residues" evidence="10">
    <location>
        <begin position="455"/>
        <end position="467"/>
    </location>
</feature>
<dbReference type="GO" id="GO:0015031">
    <property type="term" value="P:protein transport"/>
    <property type="evidence" value="ECO:0007669"/>
    <property type="project" value="UniProtKB-KW"/>
</dbReference>
<feature type="compositionally biased region" description="Polar residues" evidence="10">
    <location>
        <begin position="468"/>
        <end position="490"/>
    </location>
</feature>
<evidence type="ECO:0000256" key="1">
    <source>
        <dbReference type="ARBA" id="ARBA00004395"/>
    </source>
</evidence>
<dbReference type="InterPro" id="IPR009316">
    <property type="entry name" value="COG2"/>
</dbReference>
<dbReference type="Proteomes" id="UP000694419">
    <property type="component" value="Unplaced"/>
</dbReference>
<dbReference type="AlphaFoldDB" id="A0A8C3KHP8"/>
<evidence type="ECO:0000259" key="12">
    <source>
        <dbReference type="Pfam" id="PF12022"/>
    </source>
</evidence>
<comment type="subcellular location">
    <subcellularLocation>
        <location evidence="1">Golgi apparatus membrane</location>
        <topology evidence="1">Peripheral membrane protein</topology>
    </subcellularLocation>
</comment>
<keyword evidence="6" id="KW-0333">Golgi apparatus</keyword>
<keyword evidence="4" id="KW-0813">Transport</keyword>
<dbReference type="PANTHER" id="PTHR12961">
    <property type="entry name" value="CONSERVED OLIGOMERIC GOLGI COMPLEX COMPONENT 2"/>
    <property type="match status" value="1"/>
</dbReference>
<evidence type="ECO:0000256" key="2">
    <source>
        <dbReference type="ARBA" id="ARBA00007603"/>
    </source>
</evidence>
<protein>
    <recommendedName>
        <fullName evidence="3">Conserved oligomeric Golgi complex subunit 2</fullName>
    </recommendedName>
    <alternativeName>
        <fullName evidence="8">Component of oligomeric Golgi complex 2</fullName>
    </alternativeName>
</protein>
<feature type="coiled-coil region" evidence="9">
    <location>
        <begin position="632"/>
        <end position="659"/>
    </location>
</feature>
<feature type="region of interest" description="Disordered" evidence="10">
    <location>
        <begin position="455"/>
        <end position="490"/>
    </location>
</feature>
<evidence type="ECO:0000256" key="9">
    <source>
        <dbReference type="SAM" id="Coils"/>
    </source>
</evidence>
<evidence type="ECO:0000313" key="13">
    <source>
        <dbReference type="Ensembl" id="ENSCPGP00000023999.1"/>
    </source>
</evidence>
<dbReference type="GO" id="GO:0000139">
    <property type="term" value="C:Golgi membrane"/>
    <property type="evidence" value="ECO:0007669"/>
    <property type="project" value="UniProtKB-SubCell"/>
</dbReference>
<evidence type="ECO:0000256" key="3">
    <source>
        <dbReference type="ARBA" id="ARBA00020977"/>
    </source>
</evidence>
<accession>A0A8C3KHP8</accession>
<dbReference type="Pfam" id="PF06148">
    <property type="entry name" value="COG2_N"/>
    <property type="match status" value="1"/>
</dbReference>
<evidence type="ECO:0000256" key="5">
    <source>
        <dbReference type="ARBA" id="ARBA00022927"/>
    </source>
</evidence>
<sequence>MEGKKMNLPRGPENLCFDKDEFMKPDFDVDHFVSDCRKRVQLEELREDLELYYKLLKTAMVELINKDYADFVNLSTNLVGMDKALNQLSVPLGQLREEVMSLKSCVSEGIQAVDDRMTKQEDIRRKKMCVLRLIHVIQSVEKIEKILHSQGTKELSSLEGNSPLLTGQVLERIATEFNQLQFHAVQSKGMPLLDKVRPRIAGITAMLQQSLEGLLLEGLQTSNVDIIRHCLRTYATIDKTRDAEALVGQVLVKPYIDEVIVEQYVQSHPNGLQAMYNKLLEFVPHHCRLLREVTGGAISSEKADIVPGYDFLVNSVWPEIVHGLEEKLPSLFNPGNPDVFHEKYTTSMDFVRKFERQCGSQASVKRLRSHPSYHSFNNKWNLPVYFQIRLVNSITLMLHLLKMCFNLTFVCWSDQMFLPLLAHRLWKLSLQILARYSVFIGEVSVRPISCENTKESKKSVPAGKKESSVSLNSGEDQGNGSSPESQPLPSVSSTQLVYVAADLDKLQDQIPGILEMIKPKLEMIGFKNVSCIAALEDSKTSLSACVPTLNNRIIQDLSESSFTYLKSALEVPRLYRRTNKEVPTKASPYVDSALKPFYRLQNEYKDILKQPMVHQWLEGALSESTQKYYETVSDVLSSVKKMEESLKRLKQARRNVTSNPVGTNGGMSDDNKIRLQLALDVEYFGEQIRKMGLETSSIKSFSALTELVLNAKDQATAEQS</sequence>
<comment type="similarity">
    <text evidence="2">Belongs to the COG2 family.</text>
</comment>
<dbReference type="GO" id="GO:0006891">
    <property type="term" value="P:intra-Golgi vesicle-mediated transport"/>
    <property type="evidence" value="ECO:0007669"/>
    <property type="project" value="TreeGrafter"/>
</dbReference>
<evidence type="ECO:0000259" key="11">
    <source>
        <dbReference type="Pfam" id="PF06148"/>
    </source>
</evidence>
<keyword evidence="9" id="KW-0175">Coiled coil</keyword>
<keyword evidence="14" id="KW-1185">Reference proteome</keyword>
<feature type="domain" description="Conserved oligomeric Golgi complex subunit 2 N-terminal" evidence="11">
    <location>
        <begin position="15"/>
        <end position="88"/>
    </location>
</feature>
<evidence type="ECO:0000313" key="14">
    <source>
        <dbReference type="Proteomes" id="UP000694419"/>
    </source>
</evidence>
<evidence type="ECO:0000256" key="4">
    <source>
        <dbReference type="ARBA" id="ARBA00022448"/>
    </source>
</evidence>
<dbReference type="Ensembl" id="ENSCPGT00000026223.1">
    <property type="protein sequence ID" value="ENSCPGP00000023999.1"/>
    <property type="gene ID" value="ENSCPGG00000016424.1"/>
</dbReference>
<proteinExistence type="inferred from homology"/>
<dbReference type="Pfam" id="PF12022">
    <property type="entry name" value="COG2_C"/>
    <property type="match status" value="1"/>
</dbReference>
<keyword evidence="5" id="KW-0653">Protein transport</keyword>
<evidence type="ECO:0000256" key="6">
    <source>
        <dbReference type="ARBA" id="ARBA00023034"/>
    </source>
</evidence>
<keyword evidence="7" id="KW-0472">Membrane</keyword>
<name>A0A8C3KHP8_9CHAR</name>
<feature type="domain" description="COG complex component COG2 C-terminal" evidence="12">
    <location>
        <begin position="411"/>
        <end position="681"/>
    </location>
</feature>
<dbReference type="InterPro" id="IPR024602">
    <property type="entry name" value="COG_su2_N"/>
</dbReference>
<evidence type="ECO:0000256" key="8">
    <source>
        <dbReference type="ARBA" id="ARBA00031344"/>
    </source>
</evidence>